<evidence type="ECO:0000313" key="3">
    <source>
        <dbReference type="EMBL" id="HIQ62750.1"/>
    </source>
</evidence>
<dbReference type="PANTHER" id="PTHR46797">
    <property type="entry name" value="HTH-TYPE TRANSCRIPTIONAL REGULATOR"/>
    <property type="match status" value="1"/>
</dbReference>
<dbReference type="GO" id="GO:0003700">
    <property type="term" value="F:DNA-binding transcription factor activity"/>
    <property type="evidence" value="ECO:0007669"/>
    <property type="project" value="TreeGrafter"/>
</dbReference>
<keyword evidence="1" id="KW-0238">DNA-binding</keyword>
<dbReference type="InterPro" id="IPR010982">
    <property type="entry name" value="Lambda_DNA-bd_dom_sf"/>
</dbReference>
<sequence>MDYEAMGARIRALRKRNGLTQAQLAEAVHISTSFMGHIERGTRIASLDTLVRLSQVLDASLDVLVTGTDSRKASFSSGNRRMRMLNDVMRVLDEHAEEWFRE</sequence>
<gene>
    <name evidence="3" type="ORF">IAA66_04080</name>
</gene>
<reference evidence="3" key="2">
    <citation type="journal article" date="2021" name="PeerJ">
        <title>Extensive microbial diversity within the chicken gut microbiome revealed by metagenomics and culture.</title>
        <authorList>
            <person name="Gilroy R."/>
            <person name="Ravi A."/>
            <person name="Getino M."/>
            <person name="Pursley I."/>
            <person name="Horton D.L."/>
            <person name="Alikhan N.F."/>
            <person name="Baker D."/>
            <person name="Gharbi K."/>
            <person name="Hall N."/>
            <person name="Watson M."/>
            <person name="Adriaenssens E.M."/>
            <person name="Foster-Nyarko E."/>
            <person name="Jarju S."/>
            <person name="Secka A."/>
            <person name="Antonio M."/>
            <person name="Oren A."/>
            <person name="Chaudhuri R.R."/>
            <person name="La Ragione R."/>
            <person name="Hildebrand F."/>
            <person name="Pallen M.J."/>
        </authorList>
    </citation>
    <scope>NUCLEOTIDE SEQUENCE</scope>
    <source>
        <strain evidence="3">ChiHile30-977</strain>
    </source>
</reference>
<dbReference type="GO" id="GO:0005829">
    <property type="term" value="C:cytosol"/>
    <property type="evidence" value="ECO:0007669"/>
    <property type="project" value="TreeGrafter"/>
</dbReference>
<name>A0A9D1CIG1_9FIRM</name>
<feature type="domain" description="HTH cro/C1-type" evidence="2">
    <location>
        <begin position="10"/>
        <end position="64"/>
    </location>
</feature>
<proteinExistence type="predicted"/>
<protein>
    <submittedName>
        <fullName evidence="3">Helix-turn-helix transcriptional regulator</fullName>
    </submittedName>
</protein>
<evidence type="ECO:0000259" key="2">
    <source>
        <dbReference type="PROSITE" id="PS50943"/>
    </source>
</evidence>
<dbReference type="AlphaFoldDB" id="A0A9D1CIG1"/>
<comment type="caution">
    <text evidence="3">The sequence shown here is derived from an EMBL/GenBank/DDBJ whole genome shotgun (WGS) entry which is preliminary data.</text>
</comment>
<organism evidence="3 4">
    <name type="scientific">Candidatus Avichristensenella intestinipullorum</name>
    <dbReference type="NCBI Taxonomy" id="2840693"/>
    <lineage>
        <taxon>Bacteria</taxon>
        <taxon>Bacillati</taxon>
        <taxon>Bacillota</taxon>
        <taxon>Clostridia</taxon>
        <taxon>Candidatus Avichristensenella</taxon>
    </lineage>
</organism>
<reference evidence="3" key="1">
    <citation type="submission" date="2020-10" db="EMBL/GenBank/DDBJ databases">
        <authorList>
            <person name="Gilroy R."/>
        </authorList>
    </citation>
    <scope>NUCLEOTIDE SEQUENCE</scope>
    <source>
        <strain evidence="3">ChiHile30-977</strain>
    </source>
</reference>
<dbReference type="GO" id="GO:0003677">
    <property type="term" value="F:DNA binding"/>
    <property type="evidence" value="ECO:0007669"/>
    <property type="project" value="UniProtKB-KW"/>
</dbReference>
<dbReference type="InterPro" id="IPR050807">
    <property type="entry name" value="TransReg_Diox_bact_type"/>
</dbReference>
<dbReference type="Proteomes" id="UP000886819">
    <property type="component" value="Unassembled WGS sequence"/>
</dbReference>
<dbReference type="PANTHER" id="PTHR46797:SF1">
    <property type="entry name" value="METHYLPHOSPHONATE SYNTHASE"/>
    <property type="match status" value="1"/>
</dbReference>
<evidence type="ECO:0000313" key="4">
    <source>
        <dbReference type="Proteomes" id="UP000886819"/>
    </source>
</evidence>
<dbReference type="PROSITE" id="PS50943">
    <property type="entry name" value="HTH_CROC1"/>
    <property type="match status" value="1"/>
</dbReference>
<dbReference type="SMART" id="SM00530">
    <property type="entry name" value="HTH_XRE"/>
    <property type="match status" value="1"/>
</dbReference>
<dbReference type="Gene3D" id="1.10.260.40">
    <property type="entry name" value="lambda repressor-like DNA-binding domains"/>
    <property type="match status" value="1"/>
</dbReference>
<dbReference type="EMBL" id="DVFI01000061">
    <property type="protein sequence ID" value="HIQ62750.1"/>
    <property type="molecule type" value="Genomic_DNA"/>
</dbReference>
<dbReference type="InterPro" id="IPR001387">
    <property type="entry name" value="Cro/C1-type_HTH"/>
</dbReference>
<dbReference type="SUPFAM" id="SSF47413">
    <property type="entry name" value="lambda repressor-like DNA-binding domains"/>
    <property type="match status" value="1"/>
</dbReference>
<accession>A0A9D1CIG1</accession>
<dbReference type="Pfam" id="PF13560">
    <property type="entry name" value="HTH_31"/>
    <property type="match status" value="1"/>
</dbReference>
<dbReference type="CDD" id="cd00093">
    <property type="entry name" value="HTH_XRE"/>
    <property type="match status" value="1"/>
</dbReference>
<evidence type="ECO:0000256" key="1">
    <source>
        <dbReference type="ARBA" id="ARBA00023125"/>
    </source>
</evidence>